<sequence length="1034" mass="110369">MNLPALCIRRPVMTALLMIALIVFGVVAYPNLPVNELPNVDFPTISVSASLPGASPETMATAVATPLENQFSTIAGIDQMTSTSALGSTSITLTFDLSRNIDGAAQDVQAAISAAQRQLPTNMPTPPTFRKVNPADKAILYLTLSSDTLPLSTVDEYGETQLAQELSMISGVAQVSVFGSQKYAVRISVDPSKLAANGIGIDTVEQAIANANVNLATGSLNGSRQLLQVNSDGQLQQAAPYNKVIVAYRNGAPVRLSQLGHAEDSVQNDQVASWFNGKRAVVLAIDRQPGSNTVATIDRIRAVLPQFEATLPPGIKLETLYDRSDSIRASVDDVQFTLLLAGVLVILVIYLFLGNASATLIPALALPVSVVGTFGVMYALGYSLDNLSLLALTLVVGFVVDDAIVMLENIVRHVETGMDPYEASIKGSGEIGFTIFSMTLSLVAVFLPVMFMGGIVGRLFHEFAVVISTAILISGFVSITLTPMLCSRFVKHAEHEQKSRVALAFDRGFNHVRDGYNSSLAWAVAHPRTVLGVFFASLVATAVLFVVVNKDFIPAGDTGQLNVNTEGPDDISITGMSIRQQKLAEIVGQDPNIAAYMSSVGSGGSRTTTNNGSIFMRLKPADERKLGPDQIIQELRAKFARVPGIRAYIQNPPAIQVGGRASKAEYQYTLQSTDLDALYAESGKVLNAFAKLPGFQDVTSDLDLNGPAIDVKVDRDKLAPLGLTMYQVQTALGTAFGEGQISTIYGTATQYWVILQVPYKLQNDPDVLSQLYVTSDTGALVPLSTVATFTREAQPLTVNHQGELPAVTISFNLAPGVSLSQAVNEIDGAMRQLDLPASITGSVQGTAQAFEQSMQGMGMLLALALFVIYLVLGILYESFIHPLTILSGLPAAGVGALLTLMIFHAPLDLFSFVGIVMLIGIVKKNAIMLIDFALERQRVEGMSPAEAIVEACHVRFRPIMMTTMAAFAGTLPIALGMGAGASSRRPLGLAVVGGLLVSQVLTLYLTPVIYLYMDKLQQRFGHRRKAAVESLPTP</sequence>
<feature type="transmembrane region" description="Helical" evidence="1">
    <location>
        <begin position="431"/>
        <end position="451"/>
    </location>
</feature>
<keyword evidence="1" id="KW-0472">Membrane</keyword>
<dbReference type="Gene3D" id="3.30.70.1430">
    <property type="entry name" value="Multidrug efflux transporter AcrB pore domain"/>
    <property type="match status" value="2"/>
</dbReference>
<evidence type="ECO:0000313" key="2">
    <source>
        <dbReference type="EMBL" id="MEW9573516.1"/>
    </source>
</evidence>
<dbReference type="Gene3D" id="3.30.70.1440">
    <property type="entry name" value="Multidrug efflux transporter AcrB pore domain"/>
    <property type="match status" value="1"/>
</dbReference>
<protein>
    <submittedName>
        <fullName evidence="2">Efflux RND transporter permease subunit</fullName>
    </submittedName>
</protein>
<evidence type="ECO:0000256" key="1">
    <source>
        <dbReference type="SAM" id="Phobius"/>
    </source>
</evidence>
<dbReference type="InterPro" id="IPR001036">
    <property type="entry name" value="Acrflvin-R"/>
</dbReference>
<feature type="transmembrane region" description="Helical" evidence="1">
    <location>
        <begin position="856"/>
        <end position="876"/>
    </location>
</feature>
<reference evidence="2 3" key="1">
    <citation type="submission" date="2024-06" db="EMBL/GenBank/DDBJ databases">
        <authorList>
            <person name="Woo H."/>
        </authorList>
    </citation>
    <scope>NUCLEOTIDE SEQUENCE [LARGE SCALE GENOMIC DNA]</scope>
    <source>
        <strain evidence="2 3">Si-c</strain>
    </source>
</reference>
<name>A0ABV3QK52_9GAMM</name>
<feature type="transmembrane region" description="Helical" evidence="1">
    <location>
        <begin position="360"/>
        <end position="381"/>
    </location>
</feature>
<dbReference type="Pfam" id="PF00873">
    <property type="entry name" value="ACR_tran"/>
    <property type="match status" value="1"/>
</dbReference>
<dbReference type="Gene3D" id="3.30.2090.10">
    <property type="entry name" value="Multidrug efflux transporter AcrB TolC docking domain, DN and DC subdomains"/>
    <property type="match status" value="2"/>
</dbReference>
<feature type="transmembrane region" description="Helical" evidence="1">
    <location>
        <begin position="12"/>
        <end position="32"/>
    </location>
</feature>
<keyword evidence="1" id="KW-0812">Transmembrane</keyword>
<comment type="caution">
    <text evidence="2">The sequence shown here is derived from an EMBL/GenBank/DDBJ whole genome shotgun (WGS) entry which is preliminary data.</text>
</comment>
<dbReference type="PRINTS" id="PR00702">
    <property type="entry name" value="ACRIFLAVINRP"/>
</dbReference>
<feature type="transmembrane region" description="Helical" evidence="1">
    <location>
        <begin position="463"/>
        <end position="490"/>
    </location>
</feature>
<dbReference type="SUPFAM" id="SSF82714">
    <property type="entry name" value="Multidrug efflux transporter AcrB TolC docking domain, DN and DC subdomains"/>
    <property type="match status" value="2"/>
</dbReference>
<dbReference type="SUPFAM" id="SSF82866">
    <property type="entry name" value="Multidrug efflux transporter AcrB transmembrane domain"/>
    <property type="match status" value="2"/>
</dbReference>
<dbReference type="InterPro" id="IPR027463">
    <property type="entry name" value="AcrB_DN_DC_subdom"/>
</dbReference>
<dbReference type="SUPFAM" id="SSF82693">
    <property type="entry name" value="Multidrug efflux transporter AcrB pore domain, PN1, PN2, PC1 and PC2 subdomains"/>
    <property type="match status" value="3"/>
</dbReference>
<feature type="transmembrane region" description="Helical" evidence="1">
    <location>
        <begin position="529"/>
        <end position="548"/>
    </location>
</feature>
<feature type="transmembrane region" description="Helical" evidence="1">
    <location>
        <begin position="909"/>
        <end position="934"/>
    </location>
</feature>
<dbReference type="Gene3D" id="1.20.1640.10">
    <property type="entry name" value="Multidrug efflux transporter AcrB transmembrane domain"/>
    <property type="match status" value="2"/>
</dbReference>
<dbReference type="EMBL" id="JBFOHK010000005">
    <property type="protein sequence ID" value="MEW9573516.1"/>
    <property type="molecule type" value="Genomic_DNA"/>
</dbReference>
<feature type="transmembrane region" description="Helical" evidence="1">
    <location>
        <begin position="963"/>
        <end position="981"/>
    </location>
</feature>
<dbReference type="PANTHER" id="PTHR32063">
    <property type="match status" value="1"/>
</dbReference>
<dbReference type="Gene3D" id="3.30.70.1320">
    <property type="entry name" value="Multidrug efflux transporter AcrB pore domain like"/>
    <property type="match status" value="1"/>
</dbReference>
<evidence type="ECO:0000313" key="3">
    <source>
        <dbReference type="Proteomes" id="UP001556220"/>
    </source>
</evidence>
<keyword evidence="3" id="KW-1185">Reference proteome</keyword>
<gene>
    <name evidence="2" type="ORF">ABQJ54_17315</name>
</gene>
<feature type="transmembrane region" description="Helical" evidence="1">
    <location>
        <begin position="987"/>
        <end position="1013"/>
    </location>
</feature>
<organism evidence="2 3">
    <name type="scientific">Rhodanobacter lycopersici</name>
    <dbReference type="NCBI Taxonomy" id="3162487"/>
    <lineage>
        <taxon>Bacteria</taxon>
        <taxon>Pseudomonadati</taxon>
        <taxon>Pseudomonadota</taxon>
        <taxon>Gammaproteobacteria</taxon>
        <taxon>Lysobacterales</taxon>
        <taxon>Rhodanobacteraceae</taxon>
        <taxon>Rhodanobacter</taxon>
    </lineage>
</organism>
<keyword evidence="1" id="KW-1133">Transmembrane helix</keyword>
<feature type="transmembrane region" description="Helical" evidence="1">
    <location>
        <begin position="334"/>
        <end position="353"/>
    </location>
</feature>
<accession>A0ABV3QK52</accession>
<proteinExistence type="predicted"/>
<dbReference type="PANTHER" id="PTHR32063:SF21">
    <property type="entry name" value="MULTIDRUG RESISTANCE PROTEIN MDTB"/>
    <property type="match status" value="1"/>
</dbReference>
<dbReference type="Proteomes" id="UP001556220">
    <property type="component" value="Unassembled WGS sequence"/>
</dbReference>
<dbReference type="RefSeq" id="WP_367855570.1">
    <property type="nucleotide sequence ID" value="NZ_JBFOHK010000005.1"/>
</dbReference>